<dbReference type="OrthoDB" id="3770142at2759"/>
<dbReference type="KEGG" id="pfy:PFICI_05511"/>
<proteinExistence type="predicted"/>
<protein>
    <submittedName>
        <fullName evidence="1">Uncharacterized protein</fullName>
    </submittedName>
</protein>
<dbReference type="EMBL" id="KI912111">
    <property type="protein sequence ID" value="ETS83635.1"/>
    <property type="molecule type" value="Genomic_DNA"/>
</dbReference>
<accession>W3XC58</accession>
<reference evidence="2" key="1">
    <citation type="journal article" date="2015" name="BMC Genomics">
        <title>Genomic and transcriptomic analysis of the endophytic fungus Pestalotiopsis fici reveals its lifestyle and high potential for synthesis of natural products.</title>
        <authorList>
            <person name="Wang X."/>
            <person name="Zhang X."/>
            <person name="Liu L."/>
            <person name="Xiang M."/>
            <person name="Wang W."/>
            <person name="Sun X."/>
            <person name="Che Y."/>
            <person name="Guo L."/>
            <person name="Liu G."/>
            <person name="Guo L."/>
            <person name="Wang C."/>
            <person name="Yin W.B."/>
            <person name="Stadler M."/>
            <person name="Zhang X."/>
            <person name="Liu X."/>
        </authorList>
    </citation>
    <scope>NUCLEOTIDE SEQUENCE [LARGE SCALE GENOMIC DNA]</scope>
    <source>
        <strain evidence="2">W106-1 / CGMCC3.15140</strain>
    </source>
</reference>
<sequence>MAVLRIRLVLIILLMLVTGILADFTIMAADLYFRGIDGNYKINTRYIFVEGDGHLNCNNLWSIPAWFESIDVSGDKQGVRYKGIRPLDPELIEFNTDFGHYTMYKDRDYHLAALDDEDSGHCRVVNSFTRNCHYEGNRLVVKSIVRCTTDTVRL</sequence>
<dbReference type="HOGENOM" id="CLU_1704854_0_0_1"/>
<keyword evidence="2" id="KW-1185">Reference proteome</keyword>
<gene>
    <name evidence="1" type="ORF">PFICI_05511</name>
</gene>
<dbReference type="Proteomes" id="UP000030651">
    <property type="component" value="Unassembled WGS sequence"/>
</dbReference>
<name>W3XC58_PESFW</name>
<dbReference type="RefSeq" id="XP_007832283.1">
    <property type="nucleotide sequence ID" value="XM_007834092.1"/>
</dbReference>
<organism evidence="1 2">
    <name type="scientific">Pestalotiopsis fici (strain W106-1 / CGMCC3.15140)</name>
    <dbReference type="NCBI Taxonomy" id="1229662"/>
    <lineage>
        <taxon>Eukaryota</taxon>
        <taxon>Fungi</taxon>
        <taxon>Dikarya</taxon>
        <taxon>Ascomycota</taxon>
        <taxon>Pezizomycotina</taxon>
        <taxon>Sordariomycetes</taxon>
        <taxon>Xylariomycetidae</taxon>
        <taxon>Amphisphaeriales</taxon>
        <taxon>Sporocadaceae</taxon>
        <taxon>Pestalotiopsis</taxon>
    </lineage>
</organism>
<dbReference type="AlphaFoldDB" id="W3XC58"/>
<evidence type="ECO:0000313" key="2">
    <source>
        <dbReference type="Proteomes" id="UP000030651"/>
    </source>
</evidence>
<evidence type="ECO:0000313" key="1">
    <source>
        <dbReference type="EMBL" id="ETS83635.1"/>
    </source>
</evidence>
<dbReference type="InParanoid" id="W3XC58"/>
<dbReference type="GeneID" id="19270524"/>